<evidence type="ECO:0000313" key="4">
    <source>
        <dbReference type="Proteomes" id="UP000637695"/>
    </source>
</evidence>
<dbReference type="PANTHER" id="PTHR45947:SF3">
    <property type="entry name" value="SULFOQUINOVOSYL TRANSFERASE SQD2"/>
    <property type="match status" value="1"/>
</dbReference>
<evidence type="ECO:0000259" key="1">
    <source>
        <dbReference type="Pfam" id="PF00534"/>
    </source>
</evidence>
<accession>A0A917NKW2</accession>
<gene>
    <name evidence="3" type="ORF">GCM10010885_16540</name>
</gene>
<sequence>MRIAMFTETFLPSTDGIVTRLLATLRHLGDAGHEVLLFAPAGGPAQYGAARVIGVPPFRFFLYPEKNFALPRPGLGRHLRAFQPDLVHVVNPAFLGLAGIYYAKRLRVPLVASYHTNVPHYARHYRLNWLEPALWWYFRTLHNQASLNLCTSRATLHELAAHGFERLELWDRGVDVDLFSRARRSEEMRRLLCGGQADANTRVLLYVGRLAAEKGIERIRPALARLPDVHFAVVGDGPHRKSLEACFAGTRTTFLGYLHGETLAEAYASADGFIFPSTTETLGLVLFEAMAAGLPVVAADSAPTREVLADGAAGFIFDPHRPDSLVQALCAMFYDPARREAVIRRGRETAAQLDWRGPTEQLLRYYRRVLAQPAPVPTAVPRGGKL</sequence>
<reference evidence="3" key="1">
    <citation type="journal article" date="2014" name="Int. J. Syst. Evol. Microbiol.">
        <title>Complete genome sequence of Corynebacterium casei LMG S-19264T (=DSM 44701T), isolated from a smear-ripened cheese.</title>
        <authorList>
            <consortium name="US DOE Joint Genome Institute (JGI-PGF)"/>
            <person name="Walter F."/>
            <person name="Albersmeier A."/>
            <person name="Kalinowski J."/>
            <person name="Ruckert C."/>
        </authorList>
    </citation>
    <scope>NUCLEOTIDE SEQUENCE</scope>
    <source>
        <strain evidence="3">JCM 18487</strain>
    </source>
</reference>
<dbReference type="RefSeq" id="WP_188882365.1">
    <property type="nucleotide sequence ID" value="NZ_BMOY01000024.1"/>
</dbReference>
<feature type="domain" description="Glycosyltransferase subfamily 4-like N-terminal" evidence="2">
    <location>
        <begin position="15"/>
        <end position="177"/>
    </location>
</feature>
<evidence type="ECO:0000313" key="3">
    <source>
        <dbReference type="EMBL" id="GGJ08088.1"/>
    </source>
</evidence>
<feature type="domain" description="Glycosyl transferase family 1" evidence="1">
    <location>
        <begin position="198"/>
        <end position="348"/>
    </location>
</feature>
<dbReference type="Pfam" id="PF00534">
    <property type="entry name" value="Glycos_transf_1"/>
    <property type="match status" value="1"/>
</dbReference>
<name>A0A917NKW2_9BACL</name>
<dbReference type="Proteomes" id="UP000637695">
    <property type="component" value="Unassembled WGS sequence"/>
</dbReference>
<dbReference type="InterPro" id="IPR050194">
    <property type="entry name" value="Glycosyltransferase_grp1"/>
</dbReference>
<dbReference type="PANTHER" id="PTHR45947">
    <property type="entry name" value="SULFOQUINOVOSYL TRANSFERASE SQD2"/>
    <property type="match status" value="1"/>
</dbReference>
<organism evidence="3 4">
    <name type="scientific">Alicyclobacillus cellulosilyticus</name>
    <dbReference type="NCBI Taxonomy" id="1003997"/>
    <lineage>
        <taxon>Bacteria</taxon>
        <taxon>Bacillati</taxon>
        <taxon>Bacillota</taxon>
        <taxon>Bacilli</taxon>
        <taxon>Bacillales</taxon>
        <taxon>Alicyclobacillaceae</taxon>
        <taxon>Alicyclobacillus</taxon>
    </lineage>
</organism>
<dbReference type="Gene3D" id="3.40.50.2000">
    <property type="entry name" value="Glycogen Phosphorylase B"/>
    <property type="match status" value="2"/>
</dbReference>
<keyword evidence="4" id="KW-1185">Reference proteome</keyword>
<evidence type="ECO:0000259" key="2">
    <source>
        <dbReference type="Pfam" id="PF13439"/>
    </source>
</evidence>
<dbReference type="CDD" id="cd03814">
    <property type="entry name" value="GT4-like"/>
    <property type="match status" value="1"/>
</dbReference>
<comment type="caution">
    <text evidence="3">The sequence shown here is derived from an EMBL/GenBank/DDBJ whole genome shotgun (WGS) entry which is preliminary data.</text>
</comment>
<dbReference type="AlphaFoldDB" id="A0A917NKW2"/>
<dbReference type="Pfam" id="PF13439">
    <property type="entry name" value="Glyco_transf_4"/>
    <property type="match status" value="1"/>
</dbReference>
<dbReference type="InterPro" id="IPR001296">
    <property type="entry name" value="Glyco_trans_1"/>
</dbReference>
<dbReference type="InterPro" id="IPR028098">
    <property type="entry name" value="Glyco_trans_4-like_N"/>
</dbReference>
<dbReference type="EMBL" id="BMOY01000024">
    <property type="protein sequence ID" value="GGJ08088.1"/>
    <property type="molecule type" value="Genomic_DNA"/>
</dbReference>
<proteinExistence type="predicted"/>
<protein>
    <submittedName>
        <fullName evidence="3">Glycosyl transferase</fullName>
    </submittedName>
</protein>
<dbReference type="GO" id="GO:0016757">
    <property type="term" value="F:glycosyltransferase activity"/>
    <property type="evidence" value="ECO:0007669"/>
    <property type="project" value="InterPro"/>
</dbReference>
<dbReference type="SUPFAM" id="SSF53756">
    <property type="entry name" value="UDP-Glycosyltransferase/glycogen phosphorylase"/>
    <property type="match status" value="1"/>
</dbReference>
<reference evidence="3" key="2">
    <citation type="submission" date="2020-09" db="EMBL/GenBank/DDBJ databases">
        <authorList>
            <person name="Sun Q."/>
            <person name="Ohkuma M."/>
        </authorList>
    </citation>
    <scope>NUCLEOTIDE SEQUENCE</scope>
    <source>
        <strain evidence="3">JCM 18487</strain>
    </source>
</reference>
<keyword evidence="3" id="KW-0808">Transferase</keyword>